<feature type="domain" description="Tr-type G" evidence="10">
    <location>
        <begin position="56"/>
        <end position="285"/>
    </location>
</feature>
<evidence type="ECO:0000256" key="1">
    <source>
        <dbReference type="ARBA" id="ARBA00004496"/>
    </source>
</evidence>
<sequence>LDDLHLPCEESKGASDSHSIAVVQPSPGEPFTGSTLTKAAPRIDLSAEYEAREQGKDTINLVIVGHVDAGKSTLMGHLLYLLGQVPARVLRKYEQESAKMGKASFHFAWVMDATEEERSRGVTIDIATSTFQTANKHFTILDAPGHRDFIPNMISGTAQADVAILVVDSTTGGFEAGFQDNGQTKEHAILVRSLGVQQLVVAVNKLDSVGWSEARYQEIRAQLNPFLTQVGFKSENITYVPCSGLQGTNLTQCPTPQTAASLTAWYPRNGPCLIDAIDQFKAPPRALEDAFRLAVADFFKGSLIGG</sequence>
<dbReference type="GO" id="GO:0003924">
    <property type="term" value="F:GTPase activity"/>
    <property type="evidence" value="ECO:0007669"/>
    <property type="project" value="InterPro"/>
</dbReference>
<evidence type="ECO:0000313" key="11">
    <source>
        <dbReference type="EMBL" id="KAJ1970831.1"/>
    </source>
</evidence>
<dbReference type="PROSITE" id="PS51722">
    <property type="entry name" value="G_TR_2"/>
    <property type="match status" value="1"/>
</dbReference>
<dbReference type="GO" id="GO:0005737">
    <property type="term" value="C:cytoplasm"/>
    <property type="evidence" value="ECO:0007669"/>
    <property type="project" value="UniProtKB-SubCell"/>
</dbReference>
<dbReference type="OrthoDB" id="342024at2759"/>
<name>A0A9W8B1X6_9FUNG</name>
<keyword evidence="5" id="KW-0648">Protein biosynthesis</keyword>
<evidence type="ECO:0000256" key="6">
    <source>
        <dbReference type="ARBA" id="ARBA00023134"/>
    </source>
</evidence>
<comment type="subunit">
    <text evidence="8">Component of the Dom34-Hbs1 complex, also named Pelota-HBS1L complex, composed of dom34 and hbs1.</text>
</comment>
<keyword evidence="2" id="KW-0963">Cytoplasm</keyword>
<organism evidence="11 12">
    <name type="scientific">Dimargaris verticillata</name>
    <dbReference type="NCBI Taxonomy" id="2761393"/>
    <lineage>
        <taxon>Eukaryota</taxon>
        <taxon>Fungi</taxon>
        <taxon>Fungi incertae sedis</taxon>
        <taxon>Zoopagomycota</taxon>
        <taxon>Kickxellomycotina</taxon>
        <taxon>Dimargaritomycetes</taxon>
        <taxon>Dimargaritales</taxon>
        <taxon>Dimargaritaceae</taxon>
        <taxon>Dimargaris</taxon>
    </lineage>
</organism>
<dbReference type="InterPro" id="IPR031157">
    <property type="entry name" value="G_TR_CS"/>
</dbReference>
<feature type="non-terminal residue" evidence="11">
    <location>
        <position position="306"/>
    </location>
</feature>
<proteinExistence type="predicted"/>
<comment type="subcellular location">
    <subcellularLocation>
        <location evidence="1">Cytoplasm</location>
    </subcellularLocation>
</comment>
<evidence type="ECO:0000256" key="9">
    <source>
        <dbReference type="ARBA" id="ARBA00074866"/>
    </source>
</evidence>
<feature type="non-terminal residue" evidence="11">
    <location>
        <position position="1"/>
    </location>
</feature>
<dbReference type="CDD" id="cd01883">
    <property type="entry name" value="EF1_alpha"/>
    <property type="match status" value="1"/>
</dbReference>
<keyword evidence="6" id="KW-0342">GTP-binding</keyword>
<dbReference type="FunFam" id="3.40.50.300:FF:000204">
    <property type="entry name" value="Translation elongation factor Tu"/>
    <property type="match status" value="1"/>
</dbReference>
<evidence type="ECO:0000259" key="10">
    <source>
        <dbReference type="PROSITE" id="PS51722"/>
    </source>
</evidence>
<evidence type="ECO:0000256" key="8">
    <source>
        <dbReference type="ARBA" id="ARBA00063537"/>
    </source>
</evidence>
<evidence type="ECO:0000256" key="4">
    <source>
        <dbReference type="ARBA" id="ARBA00022801"/>
    </source>
</evidence>
<evidence type="ECO:0000256" key="2">
    <source>
        <dbReference type="ARBA" id="ARBA00022490"/>
    </source>
</evidence>
<dbReference type="SUPFAM" id="SSF52540">
    <property type="entry name" value="P-loop containing nucleoside triphosphate hydrolases"/>
    <property type="match status" value="1"/>
</dbReference>
<dbReference type="InterPro" id="IPR050100">
    <property type="entry name" value="TRAFAC_GTPase_members"/>
</dbReference>
<evidence type="ECO:0000256" key="3">
    <source>
        <dbReference type="ARBA" id="ARBA00022741"/>
    </source>
</evidence>
<protein>
    <recommendedName>
        <fullName evidence="9">Elongation factor 1 alpha-like protein</fullName>
    </recommendedName>
</protein>
<comment type="caution">
    <text evidence="11">The sequence shown here is derived from an EMBL/GenBank/DDBJ whole genome shotgun (WGS) entry which is preliminary data.</text>
</comment>
<evidence type="ECO:0000313" key="12">
    <source>
        <dbReference type="Proteomes" id="UP001151582"/>
    </source>
</evidence>
<keyword evidence="12" id="KW-1185">Reference proteome</keyword>
<dbReference type="Gene3D" id="3.40.50.300">
    <property type="entry name" value="P-loop containing nucleotide triphosphate hydrolases"/>
    <property type="match status" value="1"/>
</dbReference>
<gene>
    <name evidence="11" type="ORF">H4R34_005937</name>
</gene>
<keyword evidence="3" id="KW-0547">Nucleotide-binding</keyword>
<reference evidence="11" key="1">
    <citation type="submission" date="2022-07" db="EMBL/GenBank/DDBJ databases">
        <title>Phylogenomic reconstructions and comparative analyses of Kickxellomycotina fungi.</title>
        <authorList>
            <person name="Reynolds N.K."/>
            <person name="Stajich J.E."/>
            <person name="Barry K."/>
            <person name="Grigoriev I.V."/>
            <person name="Crous P."/>
            <person name="Smith M.E."/>
        </authorList>
    </citation>
    <scope>NUCLEOTIDE SEQUENCE</scope>
    <source>
        <strain evidence="11">RSA 567</strain>
    </source>
</reference>
<dbReference type="AlphaFoldDB" id="A0A9W8B1X6"/>
<dbReference type="InterPro" id="IPR027417">
    <property type="entry name" value="P-loop_NTPase"/>
</dbReference>
<dbReference type="Proteomes" id="UP001151582">
    <property type="component" value="Unassembled WGS sequence"/>
</dbReference>
<keyword evidence="4" id="KW-0378">Hydrolase</keyword>
<dbReference type="PRINTS" id="PR00315">
    <property type="entry name" value="ELONGATNFCT"/>
</dbReference>
<dbReference type="GO" id="GO:0005525">
    <property type="term" value="F:GTP binding"/>
    <property type="evidence" value="ECO:0007669"/>
    <property type="project" value="UniProtKB-KW"/>
</dbReference>
<dbReference type="Pfam" id="PF00009">
    <property type="entry name" value="GTP_EFTU"/>
    <property type="match status" value="1"/>
</dbReference>
<dbReference type="GO" id="GO:0006412">
    <property type="term" value="P:translation"/>
    <property type="evidence" value="ECO:0007669"/>
    <property type="project" value="UniProtKB-KW"/>
</dbReference>
<evidence type="ECO:0000256" key="7">
    <source>
        <dbReference type="ARBA" id="ARBA00049117"/>
    </source>
</evidence>
<dbReference type="InterPro" id="IPR000795">
    <property type="entry name" value="T_Tr_GTP-bd_dom"/>
</dbReference>
<dbReference type="PANTHER" id="PTHR23115">
    <property type="entry name" value="TRANSLATION FACTOR"/>
    <property type="match status" value="1"/>
</dbReference>
<accession>A0A9W8B1X6</accession>
<evidence type="ECO:0000256" key="5">
    <source>
        <dbReference type="ARBA" id="ARBA00022917"/>
    </source>
</evidence>
<dbReference type="PROSITE" id="PS00301">
    <property type="entry name" value="G_TR_1"/>
    <property type="match status" value="1"/>
</dbReference>
<dbReference type="GO" id="GO:1990533">
    <property type="term" value="C:Dom34-Hbs1 complex"/>
    <property type="evidence" value="ECO:0007669"/>
    <property type="project" value="UniProtKB-ARBA"/>
</dbReference>
<comment type="catalytic activity">
    <reaction evidence="7">
        <text>GTP + H2O = GDP + phosphate + H(+)</text>
        <dbReference type="Rhea" id="RHEA:19669"/>
        <dbReference type="ChEBI" id="CHEBI:15377"/>
        <dbReference type="ChEBI" id="CHEBI:15378"/>
        <dbReference type="ChEBI" id="CHEBI:37565"/>
        <dbReference type="ChEBI" id="CHEBI:43474"/>
        <dbReference type="ChEBI" id="CHEBI:58189"/>
    </reaction>
    <physiologicalReaction direction="left-to-right" evidence="7">
        <dbReference type="Rhea" id="RHEA:19670"/>
    </physiologicalReaction>
</comment>
<dbReference type="EMBL" id="JANBQB010001609">
    <property type="protein sequence ID" value="KAJ1970831.1"/>
    <property type="molecule type" value="Genomic_DNA"/>
</dbReference>